<evidence type="ECO:0000313" key="3">
    <source>
        <dbReference type="Proteomes" id="UP000019132"/>
    </source>
</evidence>
<dbReference type="AlphaFoldDB" id="K3WYW5"/>
<feature type="region of interest" description="Disordered" evidence="1">
    <location>
        <begin position="290"/>
        <end position="320"/>
    </location>
</feature>
<dbReference type="Proteomes" id="UP000019132">
    <property type="component" value="Unassembled WGS sequence"/>
</dbReference>
<dbReference type="eggNOG" id="ENOG502SRHE">
    <property type="taxonomic scope" value="Eukaryota"/>
</dbReference>
<reference evidence="2" key="3">
    <citation type="submission" date="2015-02" db="UniProtKB">
        <authorList>
            <consortium name="EnsemblProtists"/>
        </authorList>
    </citation>
    <scope>IDENTIFICATION</scope>
    <source>
        <strain evidence="2">DAOM BR144</strain>
    </source>
</reference>
<feature type="compositionally biased region" description="Polar residues" evidence="1">
    <location>
        <begin position="293"/>
        <end position="309"/>
    </location>
</feature>
<dbReference type="EnsemblProtists" id="PYU1_T010164">
    <property type="protein sequence ID" value="PYU1_T010164"/>
    <property type="gene ID" value="PYU1_G010144"/>
</dbReference>
<reference evidence="3" key="1">
    <citation type="journal article" date="2010" name="Genome Biol.">
        <title>Genome sequence of the necrotrophic plant pathogen Pythium ultimum reveals original pathogenicity mechanisms and effector repertoire.</title>
        <authorList>
            <person name="Levesque C.A."/>
            <person name="Brouwer H."/>
            <person name="Cano L."/>
            <person name="Hamilton J.P."/>
            <person name="Holt C."/>
            <person name="Huitema E."/>
            <person name="Raffaele S."/>
            <person name="Robideau G.P."/>
            <person name="Thines M."/>
            <person name="Win J."/>
            <person name="Zerillo M.M."/>
            <person name="Beakes G.W."/>
            <person name="Boore J.L."/>
            <person name="Busam D."/>
            <person name="Dumas B."/>
            <person name="Ferriera S."/>
            <person name="Fuerstenberg S.I."/>
            <person name="Gachon C.M."/>
            <person name="Gaulin E."/>
            <person name="Govers F."/>
            <person name="Grenville-Briggs L."/>
            <person name="Horner N."/>
            <person name="Hostetler J."/>
            <person name="Jiang R.H."/>
            <person name="Johnson J."/>
            <person name="Krajaejun T."/>
            <person name="Lin H."/>
            <person name="Meijer H.J."/>
            <person name="Moore B."/>
            <person name="Morris P."/>
            <person name="Phuntmart V."/>
            <person name="Puiu D."/>
            <person name="Shetty J."/>
            <person name="Stajich J.E."/>
            <person name="Tripathy S."/>
            <person name="Wawra S."/>
            <person name="van West P."/>
            <person name="Whitty B.R."/>
            <person name="Coutinho P.M."/>
            <person name="Henrissat B."/>
            <person name="Martin F."/>
            <person name="Thomas P.D."/>
            <person name="Tyler B.M."/>
            <person name="De Vries R.P."/>
            <person name="Kamoun S."/>
            <person name="Yandell M."/>
            <person name="Tisserat N."/>
            <person name="Buell C.R."/>
        </authorList>
    </citation>
    <scope>NUCLEOTIDE SEQUENCE</scope>
    <source>
        <strain evidence="3">DAOM:BR144</strain>
    </source>
</reference>
<organism evidence="2 3">
    <name type="scientific">Globisporangium ultimum (strain ATCC 200006 / CBS 805.95 / DAOM BR144)</name>
    <name type="common">Pythium ultimum</name>
    <dbReference type="NCBI Taxonomy" id="431595"/>
    <lineage>
        <taxon>Eukaryota</taxon>
        <taxon>Sar</taxon>
        <taxon>Stramenopiles</taxon>
        <taxon>Oomycota</taxon>
        <taxon>Peronosporomycetes</taxon>
        <taxon>Pythiales</taxon>
        <taxon>Pythiaceae</taxon>
        <taxon>Globisporangium</taxon>
    </lineage>
</organism>
<evidence type="ECO:0000256" key="1">
    <source>
        <dbReference type="SAM" id="MobiDB-lite"/>
    </source>
</evidence>
<proteinExistence type="predicted"/>
<evidence type="ECO:0000313" key="2">
    <source>
        <dbReference type="EnsemblProtists" id="PYU1_T010164"/>
    </source>
</evidence>
<dbReference type="OMA" id="RHDESEM"/>
<name>K3WYW5_GLOUD</name>
<accession>K3WYW5</accession>
<dbReference type="HOGENOM" id="CLU_678792_0_0_1"/>
<dbReference type="InParanoid" id="K3WYW5"/>
<sequence length="406" mass="46395">MDVRLLRARVWLSQRVLDAQDGFLALARVDGVHQERLVHGALDAASCDGVKRPKYRHVALKWMDTEAKPPPLLTLPLPNDGLEEGERLPVKLALLLFVLLRPPQQQAETQRIAFVGRSELQLTAQDARLLQTAHEIVFSTPLDGSLGSVDMKVTMARADDGAREEHEVPGGSESGGAFSVNWSSSEALTKDLEEKARVKAEDEKRLRRQLRAIVAKYEQKLRTRDETLRHQRRWWAAFKLQRGFRALLDARKAERERIQQERRALLEAQKARVRGNVVTRNQKRAQVMREQLLTRSRSNSPTQRDMSQYSSSRSRRHDESEMMAELIAQRQAAERVKLQRKLAQLETEWRAQTRSSSSVRVESDRRRRSASARGGHEDDEGDCPASVLEHNLVRAIRVLHLSTTTR</sequence>
<keyword evidence="3" id="KW-1185">Reference proteome</keyword>
<feature type="region of interest" description="Disordered" evidence="1">
    <location>
        <begin position="346"/>
        <end position="384"/>
    </location>
</feature>
<dbReference type="VEuPathDB" id="FungiDB:PYU1_G010144"/>
<reference evidence="3" key="2">
    <citation type="submission" date="2010-04" db="EMBL/GenBank/DDBJ databases">
        <authorList>
            <person name="Buell R."/>
            <person name="Hamilton J."/>
            <person name="Hostetler J."/>
        </authorList>
    </citation>
    <scope>NUCLEOTIDE SEQUENCE [LARGE SCALE GENOMIC DNA]</scope>
    <source>
        <strain evidence="3">DAOM:BR144</strain>
    </source>
</reference>
<protein>
    <submittedName>
        <fullName evidence="2">Uncharacterized protein</fullName>
    </submittedName>
</protein>
<dbReference type="EMBL" id="GL376623">
    <property type="status" value="NOT_ANNOTATED_CDS"/>
    <property type="molecule type" value="Genomic_DNA"/>
</dbReference>